<comment type="caution">
    <text evidence="1">The sequence shown here is derived from an EMBL/GenBank/DDBJ whole genome shotgun (WGS) entry which is preliminary data.</text>
</comment>
<organism evidence="1 2">
    <name type="scientific">Vibrio orientalis CIP 102891 = ATCC 33934</name>
    <dbReference type="NCBI Taxonomy" id="675816"/>
    <lineage>
        <taxon>Bacteria</taxon>
        <taxon>Pseudomonadati</taxon>
        <taxon>Pseudomonadota</taxon>
        <taxon>Gammaproteobacteria</taxon>
        <taxon>Vibrionales</taxon>
        <taxon>Vibrionaceae</taxon>
        <taxon>Vibrio</taxon>
        <taxon>Vibrio oreintalis group</taxon>
    </lineage>
</organism>
<reference evidence="1 2" key="1">
    <citation type="submission" date="2009-10" db="EMBL/GenBank/DDBJ databases">
        <authorList>
            <consortium name="Los Alamos National Laboratory (LANL)"/>
            <consortium name="National Microbial Pathogen Data Resource (NMPDR)"/>
            <person name="Munk A.C."/>
            <person name="Chertkov O."/>
            <person name="Tapia R."/>
            <person name="Green L."/>
            <person name="Rogers Y."/>
            <person name="Detter J.C."/>
            <person name="Bruce D."/>
            <person name="Brettin T.S."/>
            <person name="Colwell R.R."/>
            <person name="Huq A."/>
            <person name="Grim C.J."/>
            <person name="Hasan N.A."/>
            <person name="Bartels D."/>
            <person name="Vonstein V."/>
        </authorList>
    </citation>
    <scope>NUCLEOTIDE SEQUENCE [LARGE SCALE GENOMIC DNA]</scope>
    <source>
        <strain evidence="1 2">CIP 102891</strain>
    </source>
</reference>
<dbReference type="EMBL" id="ACZV01000005">
    <property type="protein sequence ID" value="EEX93306.1"/>
    <property type="molecule type" value="Genomic_DNA"/>
</dbReference>
<evidence type="ECO:0000313" key="2">
    <source>
        <dbReference type="Proteomes" id="UP000003515"/>
    </source>
</evidence>
<dbReference type="Proteomes" id="UP000003515">
    <property type="component" value="Unassembled WGS sequence"/>
</dbReference>
<evidence type="ECO:0000313" key="1">
    <source>
        <dbReference type="EMBL" id="EEX93306.1"/>
    </source>
</evidence>
<sequence length="38" mass="4407">MAVFIKRMNVAERFRGIRCDLCVYSEELLQTGSVIETQ</sequence>
<keyword evidence="2" id="KW-1185">Reference proteome</keyword>
<name>A0ABP2H1W4_VIBOR</name>
<proteinExistence type="predicted"/>
<protein>
    <submittedName>
        <fullName evidence="1">Uncharacterized protein</fullName>
    </submittedName>
</protein>
<gene>
    <name evidence="1" type="ORF">VIA_003953</name>
</gene>
<accession>A0ABP2H1W4</accession>